<dbReference type="OrthoDB" id="3257623at2759"/>
<gene>
    <name evidence="1" type="ORF">DFP72DRAFT_750956</name>
</gene>
<proteinExistence type="predicted"/>
<keyword evidence="2" id="KW-1185">Reference proteome</keyword>
<feature type="non-terminal residue" evidence="1">
    <location>
        <position position="104"/>
    </location>
</feature>
<protein>
    <submittedName>
        <fullName evidence="1">Uncharacterized protein</fullName>
    </submittedName>
</protein>
<evidence type="ECO:0000313" key="1">
    <source>
        <dbReference type="EMBL" id="KAF6740974.1"/>
    </source>
</evidence>
<evidence type="ECO:0000313" key="2">
    <source>
        <dbReference type="Proteomes" id="UP000521943"/>
    </source>
</evidence>
<accession>A0A8H6LST1</accession>
<reference evidence="1 2" key="1">
    <citation type="submission" date="2020-07" db="EMBL/GenBank/DDBJ databases">
        <title>Comparative genomics of pyrophilous fungi reveals a link between fire events and developmental genes.</title>
        <authorList>
            <consortium name="DOE Joint Genome Institute"/>
            <person name="Steindorff A.S."/>
            <person name="Carver A."/>
            <person name="Calhoun S."/>
            <person name="Stillman K."/>
            <person name="Liu H."/>
            <person name="Lipzen A."/>
            <person name="Pangilinan J."/>
            <person name="Labutti K."/>
            <person name="Bruns T.D."/>
            <person name="Grigoriev I.V."/>
        </authorList>
    </citation>
    <scope>NUCLEOTIDE SEQUENCE [LARGE SCALE GENOMIC DNA]</scope>
    <source>
        <strain evidence="1 2">CBS 144469</strain>
    </source>
</reference>
<sequence>IQRPFKHSIKRSYHEDMVNTFMDKIKQKEKDMKLDVTLPVVRDQSVRWLWNAFNAINNKDLVQKSFKNCVARDWDLSYERLTSHEAKETLRNLRTTNPEFWKEL</sequence>
<dbReference type="AlphaFoldDB" id="A0A8H6LST1"/>
<dbReference type="EMBL" id="JACGCI010000315">
    <property type="protein sequence ID" value="KAF6740974.1"/>
    <property type="molecule type" value="Genomic_DNA"/>
</dbReference>
<organism evidence="1 2">
    <name type="scientific">Ephemerocybe angulata</name>
    <dbReference type="NCBI Taxonomy" id="980116"/>
    <lineage>
        <taxon>Eukaryota</taxon>
        <taxon>Fungi</taxon>
        <taxon>Dikarya</taxon>
        <taxon>Basidiomycota</taxon>
        <taxon>Agaricomycotina</taxon>
        <taxon>Agaricomycetes</taxon>
        <taxon>Agaricomycetidae</taxon>
        <taxon>Agaricales</taxon>
        <taxon>Agaricineae</taxon>
        <taxon>Psathyrellaceae</taxon>
        <taxon>Ephemerocybe</taxon>
    </lineage>
</organism>
<name>A0A8H6LST1_9AGAR</name>
<feature type="non-terminal residue" evidence="1">
    <location>
        <position position="1"/>
    </location>
</feature>
<comment type="caution">
    <text evidence="1">The sequence shown here is derived from an EMBL/GenBank/DDBJ whole genome shotgun (WGS) entry which is preliminary data.</text>
</comment>
<dbReference type="Proteomes" id="UP000521943">
    <property type="component" value="Unassembled WGS sequence"/>
</dbReference>